<evidence type="ECO:0000256" key="1">
    <source>
        <dbReference type="SAM" id="MobiDB-lite"/>
    </source>
</evidence>
<name>A0AAD6Z5H3_9AGAR</name>
<comment type="caution">
    <text evidence="3">The sequence shown here is derived from an EMBL/GenBank/DDBJ whole genome shotgun (WGS) entry which is preliminary data.</text>
</comment>
<evidence type="ECO:0000313" key="3">
    <source>
        <dbReference type="EMBL" id="KAJ7307886.1"/>
    </source>
</evidence>
<dbReference type="InterPro" id="IPR046700">
    <property type="entry name" value="DUF6570"/>
</dbReference>
<accession>A0AAD6Z5H3</accession>
<dbReference type="EMBL" id="JARIHO010000086">
    <property type="protein sequence ID" value="KAJ7307886.1"/>
    <property type="molecule type" value="Genomic_DNA"/>
</dbReference>
<keyword evidence="4" id="KW-1185">Reference proteome</keyword>
<sequence length="362" mass="39794">MPLDGNDVLDDLLLDPDGVSFASDGSLLSLCSVCHSSLKNNKLPPLSLASKLYLGPVPDELKDLTGHIIIYPQQPSKIAQILPPSVDEITSPVCVLFVGSSPPTPEWLRDHAKPLAVNAGRDIQINEECLRQLNENPVLPFSIEHILPSAANEASTTRFDSIPPPPNDSTAHSNDILKSHSLTQSAHPEAFATHERMCRDRERGKMWKCLGQIRFIAAGSARKVSDTYSPDMLPDHKVPYFSHEKSRLVQRQFKDENGNLIAPHELYGKLTEGTLFSAQDHNPRFMDFKVYHVNVEKLTILDKGDGAPWNPPSPGLPSATPPMPSKRACDPAVNSAFDGLFPSKKARAAYKFIAPSFVARSK</sequence>
<reference evidence="3" key="1">
    <citation type="submission" date="2023-03" db="EMBL/GenBank/DDBJ databases">
        <title>Massive genome expansion in bonnet fungi (Mycena s.s.) driven by repeated elements and novel gene families across ecological guilds.</title>
        <authorList>
            <consortium name="Lawrence Berkeley National Laboratory"/>
            <person name="Harder C.B."/>
            <person name="Miyauchi S."/>
            <person name="Viragh M."/>
            <person name="Kuo A."/>
            <person name="Thoen E."/>
            <person name="Andreopoulos B."/>
            <person name="Lu D."/>
            <person name="Skrede I."/>
            <person name="Drula E."/>
            <person name="Henrissat B."/>
            <person name="Morin E."/>
            <person name="Kohler A."/>
            <person name="Barry K."/>
            <person name="LaButti K."/>
            <person name="Morin E."/>
            <person name="Salamov A."/>
            <person name="Lipzen A."/>
            <person name="Mereny Z."/>
            <person name="Hegedus B."/>
            <person name="Baldrian P."/>
            <person name="Stursova M."/>
            <person name="Weitz H."/>
            <person name="Taylor A."/>
            <person name="Grigoriev I.V."/>
            <person name="Nagy L.G."/>
            <person name="Martin F."/>
            <person name="Kauserud H."/>
        </authorList>
    </citation>
    <scope>NUCLEOTIDE SEQUENCE</scope>
    <source>
        <strain evidence="3">CBHHK002</strain>
    </source>
</reference>
<organism evidence="3 4">
    <name type="scientific">Mycena albidolilacea</name>
    <dbReference type="NCBI Taxonomy" id="1033008"/>
    <lineage>
        <taxon>Eukaryota</taxon>
        <taxon>Fungi</taxon>
        <taxon>Dikarya</taxon>
        <taxon>Basidiomycota</taxon>
        <taxon>Agaricomycotina</taxon>
        <taxon>Agaricomycetes</taxon>
        <taxon>Agaricomycetidae</taxon>
        <taxon>Agaricales</taxon>
        <taxon>Marasmiineae</taxon>
        <taxon>Mycenaceae</taxon>
        <taxon>Mycena</taxon>
    </lineage>
</organism>
<feature type="region of interest" description="Disordered" evidence="1">
    <location>
        <begin position="154"/>
        <end position="173"/>
    </location>
</feature>
<gene>
    <name evidence="3" type="ORF">DFH08DRAFT_823969</name>
</gene>
<dbReference type="Pfam" id="PF20209">
    <property type="entry name" value="DUF6570"/>
    <property type="match status" value="1"/>
</dbReference>
<evidence type="ECO:0000259" key="2">
    <source>
        <dbReference type="Pfam" id="PF20209"/>
    </source>
</evidence>
<feature type="region of interest" description="Disordered" evidence="1">
    <location>
        <begin position="303"/>
        <end position="327"/>
    </location>
</feature>
<feature type="domain" description="DUF6570" evidence="2">
    <location>
        <begin position="64"/>
        <end position="117"/>
    </location>
</feature>
<feature type="compositionally biased region" description="Pro residues" evidence="1">
    <location>
        <begin position="309"/>
        <end position="324"/>
    </location>
</feature>
<protein>
    <recommendedName>
        <fullName evidence="2">DUF6570 domain-containing protein</fullName>
    </recommendedName>
</protein>
<dbReference type="AlphaFoldDB" id="A0AAD6Z5H3"/>
<dbReference type="Proteomes" id="UP001218218">
    <property type="component" value="Unassembled WGS sequence"/>
</dbReference>
<evidence type="ECO:0000313" key="4">
    <source>
        <dbReference type="Proteomes" id="UP001218218"/>
    </source>
</evidence>
<proteinExistence type="predicted"/>